<reference evidence="2" key="1">
    <citation type="submission" date="2021-03" db="EMBL/GenBank/DDBJ databases">
        <title>Evolutionary innovations through gain and loss of genes in the ectomycorrhizal Boletales.</title>
        <authorList>
            <person name="Wu G."/>
            <person name="Miyauchi S."/>
            <person name="Morin E."/>
            <person name="Yang Z.-L."/>
            <person name="Xu J."/>
            <person name="Martin F.M."/>
        </authorList>
    </citation>
    <scope>NUCLEOTIDE SEQUENCE</scope>
    <source>
        <strain evidence="2">BR01</strain>
    </source>
</reference>
<dbReference type="GO" id="GO:0005737">
    <property type="term" value="C:cytoplasm"/>
    <property type="evidence" value="ECO:0007669"/>
    <property type="project" value="TreeGrafter"/>
</dbReference>
<evidence type="ECO:0000313" key="3">
    <source>
        <dbReference type="Proteomes" id="UP000683000"/>
    </source>
</evidence>
<dbReference type="PANTHER" id="PTHR42714:SF2">
    <property type="entry name" value="TRNA MODIFICATION GTPASE GTPBP3, MITOCHONDRIAL"/>
    <property type="match status" value="1"/>
</dbReference>
<dbReference type="AlphaFoldDB" id="A0A8I2YEJ2"/>
<dbReference type="SUPFAM" id="SSF52540">
    <property type="entry name" value="P-loop containing nucleoside triphosphate hydrolases"/>
    <property type="match status" value="2"/>
</dbReference>
<evidence type="ECO:0000313" key="2">
    <source>
        <dbReference type="EMBL" id="KAG6370375.1"/>
    </source>
</evidence>
<name>A0A8I2YEJ2_9AGAM</name>
<sequence>MIHKQQSSLLTPLPSPSLHLISRNIVVTGETSIGKSSFINLVIGSDSTTTANNICGITTHTNVHPWETDTHAHRFRLWDTPSLGEGLFSNVSPRAVELAKEDRVHLLVLCMRGIARIIKGMKETYDIVLRICDQVSPHIPIVAIMIELEKQCNEADIMGSMEEWWMSNASMLTAFGMTFCDHACLTTLSDNCHPQLPCRPIYGHDQRPLQYVHNIIIVGETGVGKSSIINQVVGTDSAIATSNVHTVTVGTSYHNWNLLQSQRICLWDTPGLDPSPSGGTSPKHVLNVL</sequence>
<organism evidence="2 3">
    <name type="scientific">Boletus reticuloceps</name>
    <dbReference type="NCBI Taxonomy" id="495285"/>
    <lineage>
        <taxon>Eukaryota</taxon>
        <taxon>Fungi</taxon>
        <taxon>Dikarya</taxon>
        <taxon>Basidiomycota</taxon>
        <taxon>Agaricomycotina</taxon>
        <taxon>Agaricomycetes</taxon>
        <taxon>Agaricomycetidae</taxon>
        <taxon>Boletales</taxon>
        <taxon>Boletineae</taxon>
        <taxon>Boletaceae</taxon>
        <taxon>Boletoideae</taxon>
        <taxon>Boletus</taxon>
    </lineage>
</organism>
<dbReference type="GO" id="GO:0030488">
    <property type="term" value="P:tRNA methylation"/>
    <property type="evidence" value="ECO:0007669"/>
    <property type="project" value="TreeGrafter"/>
</dbReference>
<comment type="caution">
    <text evidence="2">The sequence shown here is derived from an EMBL/GenBank/DDBJ whole genome shotgun (WGS) entry which is preliminary data.</text>
</comment>
<proteinExistence type="predicted"/>
<dbReference type="GO" id="GO:0005525">
    <property type="term" value="F:GTP binding"/>
    <property type="evidence" value="ECO:0007669"/>
    <property type="project" value="InterPro"/>
</dbReference>
<dbReference type="OrthoDB" id="8954335at2759"/>
<dbReference type="CDD" id="cd00882">
    <property type="entry name" value="Ras_like_GTPase"/>
    <property type="match status" value="2"/>
</dbReference>
<dbReference type="GO" id="GO:0002098">
    <property type="term" value="P:tRNA wobble uridine modification"/>
    <property type="evidence" value="ECO:0007669"/>
    <property type="project" value="TreeGrafter"/>
</dbReference>
<dbReference type="PANTHER" id="PTHR42714">
    <property type="entry name" value="TRNA MODIFICATION GTPASE GTPBP3"/>
    <property type="match status" value="1"/>
</dbReference>
<keyword evidence="3" id="KW-1185">Reference proteome</keyword>
<protein>
    <recommendedName>
        <fullName evidence="1">G domain-containing protein</fullName>
    </recommendedName>
</protein>
<feature type="domain" description="G" evidence="1">
    <location>
        <begin position="25"/>
        <end position="117"/>
    </location>
</feature>
<dbReference type="InterPro" id="IPR027417">
    <property type="entry name" value="P-loop_NTPase"/>
</dbReference>
<dbReference type="Gene3D" id="3.40.50.300">
    <property type="entry name" value="P-loop containing nucleotide triphosphate hydrolases"/>
    <property type="match status" value="2"/>
</dbReference>
<dbReference type="Proteomes" id="UP000683000">
    <property type="component" value="Unassembled WGS sequence"/>
</dbReference>
<evidence type="ECO:0000259" key="1">
    <source>
        <dbReference type="Pfam" id="PF01926"/>
    </source>
</evidence>
<accession>A0A8I2YEJ2</accession>
<dbReference type="InterPro" id="IPR025662">
    <property type="entry name" value="Sigma_54_int_dom_ATP-bd_1"/>
</dbReference>
<dbReference type="Pfam" id="PF01926">
    <property type="entry name" value="MMR_HSR1"/>
    <property type="match status" value="2"/>
</dbReference>
<dbReference type="EMBL" id="JAGFBS010000052">
    <property type="protein sequence ID" value="KAG6370375.1"/>
    <property type="molecule type" value="Genomic_DNA"/>
</dbReference>
<feature type="domain" description="G" evidence="1">
    <location>
        <begin position="215"/>
        <end position="272"/>
    </location>
</feature>
<gene>
    <name evidence="2" type="ORF">JVT61DRAFT_12096</name>
</gene>
<dbReference type="InterPro" id="IPR006073">
    <property type="entry name" value="GTP-bd"/>
</dbReference>
<dbReference type="PROSITE" id="PS00675">
    <property type="entry name" value="SIGMA54_INTERACT_1"/>
    <property type="match status" value="1"/>
</dbReference>